<evidence type="ECO:0000256" key="9">
    <source>
        <dbReference type="ARBA" id="ARBA00023273"/>
    </source>
</evidence>
<evidence type="ECO:0000256" key="2">
    <source>
        <dbReference type="ARBA" id="ARBA00004611"/>
    </source>
</evidence>
<evidence type="ECO:0000256" key="7">
    <source>
        <dbReference type="ARBA" id="ARBA00023069"/>
    </source>
</evidence>
<gene>
    <name evidence="12" type="ORF">WA026_000258</name>
</gene>
<organism evidence="12 13">
    <name type="scientific">Henosepilachna vigintioctopunctata</name>
    <dbReference type="NCBI Taxonomy" id="420089"/>
    <lineage>
        <taxon>Eukaryota</taxon>
        <taxon>Metazoa</taxon>
        <taxon>Ecdysozoa</taxon>
        <taxon>Arthropoda</taxon>
        <taxon>Hexapoda</taxon>
        <taxon>Insecta</taxon>
        <taxon>Pterygota</taxon>
        <taxon>Neoptera</taxon>
        <taxon>Endopterygota</taxon>
        <taxon>Coleoptera</taxon>
        <taxon>Polyphaga</taxon>
        <taxon>Cucujiformia</taxon>
        <taxon>Coccinelloidea</taxon>
        <taxon>Coccinellidae</taxon>
        <taxon>Epilachninae</taxon>
        <taxon>Epilachnini</taxon>
        <taxon>Henosepilachna</taxon>
    </lineage>
</organism>
<evidence type="ECO:0000256" key="5">
    <source>
        <dbReference type="ARBA" id="ARBA00022490"/>
    </source>
</evidence>
<feature type="region of interest" description="Disordered" evidence="11">
    <location>
        <begin position="401"/>
        <end position="430"/>
    </location>
</feature>
<keyword evidence="10" id="KW-0175">Coiled coil</keyword>
<name>A0AAW1UWY7_9CUCU</name>
<keyword evidence="7" id="KW-0969">Cilium</keyword>
<comment type="subcellular location">
    <subcellularLocation>
        <location evidence="2">Cytoplasm</location>
        <location evidence="2">Cytoskeleton</location>
        <location evidence="2">Flagellum axoneme</location>
    </subcellularLocation>
</comment>
<proteinExistence type="inferred from homology"/>
<evidence type="ECO:0000256" key="8">
    <source>
        <dbReference type="ARBA" id="ARBA00023212"/>
    </source>
</evidence>
<dbReference type="PROSITE" id="PS50096">
    <property type="entry name" value="IQ"/>
    <property type="match status" value="1"/>
</dbReference>
<evidence type="ECO:0000313" key="13">
    <source>
        <dbReference type="Proteomes" id="UP001431783"/>
    </source>
</evidence>
<protein>
    <recommendedName>
        <fullName evidence="4">Dynein regulatory complex protein 10</fullName>
    </recommendedName>
</protein>
<keyword evidence="6" id="KW-0282">Flagellum</keyword>
<dbReference type="Proteomes" id="UP001431783">
    <property type="component" value="Unassembled WGS sequence"/>
</dbReference>
<comment type="similarity">
    <text evidence="3">Belongs to the DRC10 family.</text>
</comment>
<dbReference type="AlphaFoldDB" id="A0AAW1UWY7"/>
<dbReference type="InterPro" id="IPR042815">
    <property type="entry name" value="DRC10"/>
</dbReference>
<comment type="function">
    <text evidence="1">Component of the nexin-dynein regulatory complex (N-DRC), a key regulator of ciliary/flagellar motility which maintains the alignment and integrity of the distal axoneme and regulates microtubule sliding in motile axonemes.</text>
</comment>
<feature type="compositionally biased region" description="Basic and acidic residues" evidence="11">
    <location>
        <begin position="409"/>
        <end position="421"/>
    </location>
</feature>
<reference evidence="12 13" key="1">
    <citation type="submission" date="2023-03" db="EMBL/GenBank/DDBJ databases">
        <title>Genome insight into feeding habits of ladybird beetles.</title>
        <authorList>
            <person name="Li H.-S."/>
            <person name="Huang Y.-H."/>
            <person name="Pang H."/>
        </authorList>
    </citation>
    <scope>NUCLEOTIDE SEQUENCE [LARGE SCALE GENOMIC DNA]</scope>
    <source>
        <strain evidence="12">SYSU_2023b</strain>
        <tissue evidence="12">Whole body</tissue>
    </source>
</reference>
<dbReference type="EMBL" id="JARQZJ010000121">
    <property type="protein sequence ID" value="KAK9887966.1"/>
    <property type="molecule type" value="Genomic_DNA"/>
</dbReference>
<evidence type="ECO:0000256" key="4">
    <source>
        <dbReference type="ARBA" id="ARBA00021752"/>
    </source>
</evidence>
<keyword evidence="13" id="KW-1185">Reference proteome</keyword>
<accession>A0AAW1UWY7</accession>
<evidence type="ECO:0000313" key="12">
    <source>
        <dbReference type="EMBL" id="KAK9887966.1"/>
    </source>
</evidence>
<sequence length="430" mass="51261">MESGRTTEKLEKVESLLPKITGKDYKHPVKFELEIQRQRILYILHTAIKHMELMARLPVMLKDDCKILKKFLTSPEVDFVNFACSKFIPGRQIEPGPNTLKFSKVLDNIRLIKMRQDQDHIAKSLLGSLAPNRSVDYYIAQVIQIITSNLELTKFIESITEEIEEPVRNMIECTIHLKRLIHERLMISSKEQIEMDKRLRVAFKSNVIISKDIRRLQDQMNKQIKDLGSDLGKKNITLSSYEEKLEELKEEFKTVMNKMVQKSEKQMMNDSCNSEVRQATLEHDAHAAETQYANLLEEDLAAEAQLRLKRNKVEAQLSSWLTKYDNDVGEKQAEFEKLEKEYEEMNNNYDDLMDKFTEQSVEYEILMAEKEEEERQIYEEMAYEFLKNRSARIIQKEWRNHRQRKLDRRRQEELKEKEREKIRRKRKRRP</sequence>
<evidence type="ECO:0000256" key="10">
    <source>
        <dbReference type="SAM" id="Coils"/>
    </source>
</evidence>
<feature type="coiled-coil region" evidence="10">
    <location>
        <begin position="231"/>
        <end position="373"/>
    </location>
</feature>
<dbReference type="PANTHER" id="PTHR31598:SF1">
    <property type="entry name" value="DYNEIN REGULATORY COMPLEX PROTEIN 10"/>
    <property type="match status" value="1"/>
</dbReference>
<evidence type="ECO:0000256" key="6">
    <source>
        <dbReference type="ARBA" id="ARBA00022846"/>
    </source>
</evidence>
<keyword evidence="5" id="KW-0963">Cytoplasm</keyword>
<keyword evidence="9" id="KW-0966">Cell projection</keyword>
<dbReference type="PANTHER" id="PTHR31598">
    <property type="entry name" value="IQ DOMAIN-CONTAINING PROTEIN D"/>
    <property type="match status" value="1"/>
</dbReference>
<comment type="caution">
    <text evidence="12">The sequence shown here is derived from an EMBL/GenBank/DDBJ whole genome shotgun (WGS) entry which is preliminary data.</text>
</comment>
<evidence type="ECO:0000256" key="11">
    <source>
        <dbReference type="SAM" id="MobiDB-lite"/>
    </source>
</evidence>
<evidence type="ECO:0000256" key="3">
    <source>
        <dbReference type="ARBA" id="ARBA00009071"/>
    </source>
</evidence>
<evidence type="ECO:0000256" key="1">
    <source>
        <dbReference type="ARBA" id="ARBA00003029"/>
    </source>
</evidence>
<keyword evidence="8" id="KW-0206">Cytoskeleton</keyword>